<dbReference type="InterPro" id="IPR005123">
    <property type="entry name" value="Oxoglu/Fe-dep_dioxygenase_dom"/>
</dbReference>
<dbReference type="Proteomes" id="UP000053989">
    <property type="component" value="Unassembled WGS sequence"/>
</dbReference>
<dbReference type="FunCoup" id="A0A0C3DDG5">
    <property type="interactions" value="17"/>
</dbReference>
<dbReference type="AlphaFoldDB" id="A0A0C3DDG5"/>
<dbReference type="GO" id="GO:0006631">
    <property type="term" value="P:fatty acid metabolic process"/>
    <property type="evidence" value="ECO:0007669"/>
    <property type="project" value="TreeGrafter"/>
</dbReference>
<organism evidence="3 4">
    <name type="scientific">Scleroderma citrinum Foug A</name>
    <dbReference type="NCBI Taxonomy" id="1036808"/>
    <lineage>
        <taxon>Eukaryota</taxon>
        <taxon>Fungi</taxon>
        <taxon>Dikarya</taxon>
        <taxon>Basidiomycota</taxon>
        <taxon>Agaricomycotina</taxon>
        <taxon>Agaricomycetes</taxon>
        <taxon>Agaricomycetidae</taxon>
        <taxon>Boletales</taxon>
        <taxon>Sclerodermatineae</taxon>
        <taxon>Sclerodermataceae</taxon>
        <taxon>Scleroderma</taxon>
    </lineage>
</organism>
<feature type="domain" description="Fe2OG dioxygenase" evidence="2">
    <location>
        <begin position="136"/>
        <end position="266"/>
    </location>
</feature>
<evidence type="ECO:0000313" key="4">
    <source>
        <dbReference type="Proteomes" id="UP000053989"/>
    </source>
</evidence>
<dbReference type="Pfam" id="PF13532">
    <property type="entry name" value="2OG-FeII_Oxy_2"/>
    <property type="match status" value="1"/>
</dbReference>
<dbReference type="SUPFAM" id="SSF51197">
    <property type="entry name" value="Clavaminate synthase-like"/>
    <property type="match status" value="1"/>
</dbReference>
<dbReference type="InterPro" id="IPR027450">
    <property type="entry name" value="AlkB-like"/>
</dbReference>
<dbReference type="HOGENOM" id="CLU_052246_2_0_1"/>
<keyword evidence="4" id="KW-1185">Reference proteome</keyword>
<dbReference type="InterPro" id="IPR037151">
    <property type="entry name" value="AlkB-like_sf"/>
</dbReference>
<feature type="compositionally biased region" description="Polar residues" evidence="1">
    <location>
        <begin position="8"/>
        <end position="21"/>
    </location>
</feature>
<accession>A0A0C3DDG5</accession>
<dbReference type="Gene3D" id="2.60.120.590">
    <property type="entry name" value="Alpha-ketoglutarate-dependent dioxygenase AlkB-like"/>
    <property type="match status" value="1"/>
</dbReference>
<sequence>MTFKAAECTTSPVESEYSGTDSLFDEPSIPAHPVAIRTAPPIPGLFILPVFLSRELEDEIVAQCMRLYFEDRDVNQIMLFGRTASSTESEVEDGNDESMGNGLPPFLISLLHHLSETLRPWIPDTVYDLLFPPKDTPPRARQAILNLYRPGEGITAHVDLLNRFDDGIIGISFRSGCVMAFQRLAQDEENLNAEGRHCDASDPDVRDRWDLYLPEGSIVVLSKDARYRWTHGIPGRTHDLVQGEDSADACLMERGTRLSITFRWLLPGADIVGGPDVSS</sequence>
<protein>
    <recommendedName>
        <fullName evidence="2">Fe2OG dioxygenase domain-containing protein</fullName>
    </recommendedName>
</protein>
<dbReference type="PANTHER" id="PTHR21052:SF0">
    <property type="entry name" value="ALPHA-KETOGLUTARATE-DEPENDENT DIOXYGENASE ALKB HOMOLOG 7, MITOCHONDRIAL"/>
    <property type="match status" value="1"/>
</dbReference>
<proteinExistence type="predicted"/>
<evidence type="ECO:0000259" key="2">
    <source>
        <dbReference type="PROSITE" id="PS51471"/>
    </source>
</evidence>
<dbReference type="GO" id="GO:0016706">
    <property type="term" value="F:2-oxoglutarate-dependent dioxygenase activity"/>
    <property type="evidence" value="ECO:0007669"/>
    <property type="project" value="TreeGrafter"/>
</dbReference>
<dbReference type="GO" id="GO:0005759">
    <property type="term" value="C:mitochondrial matrix"/>
    <property type="evidence" value="ECO:0007669"/>
    <property type="project" value="TreeGrafter"/>
</dbReference>
<dbReference type="InParanoid" id="A0A0C3DDG5"/>
<dbReference type="OrthoDB" id="412814at2759"/>
<dbReference type="PROSITE" id="PS51471">
    <property type="entry name" value="FE2OG_OXY"/>
    <property type="match status" value="1"/>
</dbReference>
<dbReference type="GO" id="GO:0006974">
    <property type="term" value="P:DNA damage response"/>
    <property type="evidence" value="ECO:0007669"/>
    <property type="project" value="InterPro"/>
</dbReference>
<dbReference type="PANTHER" id="PTHR21052">
    <property type="entry name" value="SPERMATOGENESIS ASSOCIATED 11-RELATED"/>
    <property type="match status" value="1"/>
</dbReference>
<gene>
    <name evidence="3" type="ORF">SCLCIDRAFT_127596</name>
</gene>
<feature type="region of interest" description="Disordered" evidence="1">
    <location>
        <begin position="1"/>
        <end position="21"/>
    </location>
</feature>
<reference evidence="4" key="2">
    <citation type="submission" date="2015-01" db="EMBL/GenBank/DDBJ databases">
        <title>Evolutionary Origins and Diversification of the Mycorrhizal Mutualists.</title>
        <authorList>
            <consortium name="DOE Joint Genome Institute"/>
            <consortium name="Mycorrhizal Genomics Consortium"/>
            <person name="Kohler A."/>
            <person name="Kuo A."/>
            <person name="Nagy L.G."/>
            <person name="Floudas D."/>
            <person name="Copeland A."/>
            <person name="Barry K.W."/>
            <person name="Cichocki N."/>
            <person name="Veneault-Fourrey C."/>
            <person name="LaButti K."/>
            <person name="Lindquist E.A."/>
            <person name="Lipzen A."/>
            <person name="Lundell T."/>
            <person name="Morin E."/>
            <person name="Murat C."/>
            <person name="Riley R."/>
            <person name="Ohm R."/>
            <person name="Sun H."/>
            <person name="Tunlid A."/>
            <person name="Henrissat B."/>
            <person name="Grigoriev I.V."/>
            <person name="Hibbett D.S."/>
            <person name="Martin F."/>
        </authorList>
    </citation>
    <scope>NUCLEOTIDE SEQUENCE [LARGE SCALE GENOMIC DNA]</scope>
    <source>
        <strain evidence="4">Foug A</strain>
    </source>
</reference>
<dbReference type="EMBL" id="KN822081">
    <property type="protein sequence ID" value="KIM58750.1"/>
    <property type="molecule type" value="Genomic_DNA"/>
</dbReference>
<reference evidence="3 4" key="1">
    <citation type="submission" date="2014-04" db="EMBL/GenBank/DDBJ databases">
        <authorList>
            <consortium name="DOE Joint Genome Institute"/>
            <person name="Kuo A."/>
            <person name="Kohler A."/>
            <person name="Nagy L.G."/>
            <person name="Floudas D."/>
            <person name="Copeland A."/>
            <person name="Barry K.W."/>
            <person name="Cichocki N."/>
            <person name="Veneault-Fourrey C."/>
            <person name="LaButti K."/>
            <person name="Lindquist E.A."/>
            <person name="Lipzen A."/>
            <person name="Lundell T."/>
            <person name="Morin E."/>
            <person name="Murat C."/>
            <person name="Sun H."/>
            <person name="Tunlid A."/>
            <person name="Henrissat B."/>
            <person name="Grigoriev I.V."/>
            <person name="Hibbett D.S."/>
            <person name="Martin F."/>
            <person name="Nordberg H.P."/>
            <person name="Cantor M.N."/>
            <person name="Hua S.X."/>
        </authorList>
    </citation>
    <scope>NUCLEOTIDE SEQUENCE [LARGE SCALE GENOMIC DNA]</scope>
    <source>
        <strain evidence="3 4">Foug A</strain>
    </source>
</reference>
<name>A0A0C3DDG5_9AGAM</name>
<evidence type="ECO:0000256" key="1">
    <source>
        <dbReference type="SAM" id="MobiDB-lite"/>
    </source>
</evidence>
<dbReference type="InterPro" id="IPR032870">
    <property type="entry name" value="ALKBH7-like"/>
</dbReference>
<evidence type="ECO:0000313" key="3">
    <source>
        <dbReference type="EMBL" id="KIM58750.1"/>
    </source>
</evidence>